<feature type="region of interest" description="Disordered" evidence="1">
    <location>
        <begin position="39"/>
        <end position="69"/>
    </location>
</feature>
<proteinExistence type="predicted"/>
<keyword evidence="3" id="KW-1185">Reference proteome</keyword>
<protein>
    <submittedName>
        <fullName evidence="2">Uncharacterized protein</fullName>
    </submittedName>
</protein>
<dbReference type="Proteomes" id="UP000787472">
    <property type="component" value="Unassembled WGS sequence"/>
</dbReference>
<evidence type="ECO:0000256" key="1">
    <source>
        <dbReference type="SAM" id="MobiDB-lite"/>
    </source>
</evidence>
<dbReference type="EMBL" id="JAAONZ010000002">
    <property type="protein sequence ID" value="NHO64650.1"/>
    <property type="molecule type" value="Genomic_DNA"/>
</dbReference>
<gene>
    <name evidence="2" type="ORF">G8770_03700</name>
</gene>
<accession>A0A9E5JU75</accession>
<evidence type="ECO:0000313" key="3">
    <source>
        <dbReference type="Proteomes" id="UP000787472"/>
    </source>
</evidence>
<dbReference type="RefSeq" id="WP_167181882.1">
    <property type="nucleotide sequence ID" value="NZ_JAAONZ010000002.1"/>
</dbReference>
<evidence type="ECO:0000313" key="2">
    <source>
        <dbReference type="EMBL" id="NHO64650.1"/>
    </source>
</evidence>
<dbReference type="AlphaFoldDB" id="A0A9E5JU75"/>
<organism evidence="2 3">
    <name type="scientific">Pseudomaricurvus hydrocarbonicus</name>
    <dbReference type="NCBI Taxonomy" id="1470433"/>
    <lineage>
        <taxon>Bacteria</taxon>
        <taxon>Pseudomonadati</taxon>
        <taxon>Pseudomonadota</taxon>
        <taxon>Gammaproteobacteria</taxon>
        <taxon>Cellvibrionales</taxon>
        <taxon>Cellvibrionaceae</taxon>
        <taxon>Pseudomaricurvus</taxon>
    </lineage>
</organism>
<name>A0A9E5JU75_9GAMM</name>
<comment type="caution">
    <text evidence="2">The sequence shown here is derived from an EMBL/GenBank/DDBJ whole genome shotgun (WGS) entry which is preliminary data.</text>
</comment>
<reference evidence="2" key="1">
    <citation type="submission" date="2020-03" db="EMBL/GenBank/DDBJ databases">
        <authorList>
            <person name="Guo F."/>
        </authorList>
    </citation>
    <scope>NUCLEOTIDE SEQUENCE</scope>
    <source>
        <strain evidence="2">JCM 30134</strain>
    </source>
</reference>
<sequence>MSIYLIPTIPAIGNVGRIQQATGLRAVITGHRVRLVNPGSFKSPAKATYTPRKATHSQGMDKPFGGDAA</sequence>